<dbReference type="InterPro" id="IPR036390">
    <property type="entry name" value="WH_DNA-bd_sf"/>
</dbReference>
<dbReference type="PROSITE" id="PS01332">
    <property type="entry name" value="HTH_RRF2_1"/>
    <property type="match status" value="1"/>
</dbReference>
<dbReference type="SUPFAM" id="SSF46785">
    <property type="entry name" value="Winged helix' DNA-binding domain"/>
    <property type="match status" value="1"/>
</dbReference>
<gene>
    <name evidence="2" type="ORF">KI809_10170</name>
</gene>
<evidence type="ECO:0000313" key="3">
    <source>
        <dbReference type="Proteomes" id="UP000811899"/>
    </source>
</evidence>
<accession>A0AAW4L1S3</accession>
<protein>
    <submittedName>
        <fullName evidence="2">Rrf2 family transcriptional regulator</fullName>
    </submittedName>
</protein>
<dbReference type="NCBIfam" id="TIGR00738">
    <property type="entry name" value="rrf2_super"/>
    <property type="match status" value="1"/>
</dbReference>
<dbReference type="PANTHER" id="PTHR33221:SF5">
    <property type="entry name" value="HTH-TYPE TRANSCRIPTIONAL REGULATOR ISCR"/>
    <property type="match status" value="1"/>
</dbReference>
<dbReference type="GO" id="GO:0005829">
    <property type="term" value="C:cytosol"/>
    <property type="evidence" value="ECO:0007669"/>
    <property type="project" value="TreeGrafter"/>
</dbReference>
<evidence type="ECO:0000256" key="1">
    <source>
        <dbReference type="ARBA" id="ARBA00023125"/>
    </source>
</evidence>
<proteinExistence type="predicted"/>
<reference evidence="2 3" key="1">
    <citation type="submission" date="2021-05" db="EMBL/GenBank/DDBJ databases">
        <title>The draft genome of Geobacter pelophilus DSM 12255.</title>
        <authorList>
            <person name="Xu Z."/>
            <person name="Masuda Y."/>
            <person name="Itoh H."/>
            <person name="Senoo K."/>
        </authorList>
    </citation>
    <scope>NUCLEOTIDE SEQUENCE [LARGE SCALE GENOMIC DNA]</scope>
    <source>
        <strain evidence="2 3">DSM 12255</strain>
    </source>
</reference>
<dbReference type="Proteomes" id="UP000811899">
    <property type="component" value="Unassembled WGS sequence"/>
</dbReference>
<dbReference type="PANTHER" id="PTHR33221">
    <property type="entry name" value="WINGED HELIX-TURN-HELIX TRANSCRIPTIONAL REGULATOR, RRF2 FAMILY"/>
    <property type="match status" value="1"/>
</dbReference>
<organism evidence="2 3">
    <name type="scientific">Geoanaerobacter pelophilus</name>
    <dbReference type="NCBI Taxonomy" id="60036"/>
    <lineage>
        <taxon>Bacteria</taxon>
        <taxon>Pseudomonadati</taxon>
        <taxon>Thermodesulfobacteriota</taxon>
        <taxon>Desulfuromonadia</taxon>
        <taxon>Geobacterales</taxon>
        <taxon>Geobacteraceae</taxon>
        <taxon>Geoanaerobacter</taxon>
    </lineage>
</organism>
<evidence type="ECO:0000313" key="2">
    <source>
        <dbReference type="EMBL" id="MBT0664664.1"/>
    </source>
</evidence>
<dbReference type="PROSITE" id="PS51197">
    <property type="entry name" value="HTH_RRF2_2"/>
    <property type="match status" value="1"/>
</dbReference>
<dbReference type="InterPro" id="IPR036388">
    <property type="entry name" value="WH-like_DNA-bd_sf"/>
</dbReference>
<dbReference type="Pfam" id="PF02082">
    <property type="entry name" value="Rrf2"/>
    <property type="match status" value="1"/>
</dbReference>
<keyword evidence="1" id="KW-0238">DNA-binding</keyword>
<dbReference type="InterPro" id="IPR030489">
    <property type="entry name" value="TR_Rrf2-type_CS"/>
</dbReference>
<dbReference type="GO" id="GO:0003677">
    <property type="term" value="F:DNA binding"/>
    <property type="evidence" value="ECO:0007669"/>
    <property type="project" value="UniProtKB-KW"/>
</dbReference>
<dbReference type="Gene3D" id="1.10.10.10">
    <property type="entry name" value="Winged helix-like DNA-binding domain superfamily/Winged helix DNA-binding domain"/>
    <property type="match status" value="1"/>
</dbReference>
<name>A0AAW4L1S3_9BACT</name>
<dbReference type="InterPro" id="IPR000944">
    <property type="entry name" value="Tscrpt_reg_Rrf2"/>
</dbReference>
<dbReference type="AlphaFoldDB" id="A0AAW4L1S3"/>
<keyword evidence="3" id="KW-1185">Reference proteome</keyword>
<dbReference type="GO" id="GO:0003700">
    <property type="term" value="F:DNA-binding transcription factor activity"/>
    <property type="evidence" value="ECO:0007669"/>
    <property type="project" value="TreeGrafter"/>
</dbReference>
<sequence>MISMRSKYAIKALSFMARSKDKDCFLIAELAQAESIPKKFLEAILLTLKSQGILASRKGPGGGYWLAKAPAAITLGSIIRSFEGDLAPVQCLAENASGACPECHDLATCATRLVMADVQKAVSAVVDKVTLADMIERSEFERQRLSKQLDFSI</sequence>
<comment type="caution">
    <text evidence="2">The sequence shown here is derived from an EMBL/GenBank/DDBJ whole genome shotgun (WGS) entry which is preliminary data.</text>
</comment>
<dbReference type="EMBL" id="JAHCVJ010000003">
    <property type="protein sequence ID" value="MBT0664664.1"/>
    <property type="molecule type" value="Genomic_DNA"/>
</dbReference>